<reference evidence="2" key="1">
    <citation type="submission" date="2016-11" db="UniProtKB">
        <authorList>
            <consortium name="WormBaseParasite"/>
        </authorList>
    </citation>
    <scope>IDENTIFICATION</scope>
</reference>
<dbReference type="WBParaSite" id="MhA1_Contig1891.frz3.gene9">
    <property type="protein sequence ID" value="MhA1_Contig1891.frz3.gene9"/>
    <property type="gene ID" value="MhA1_Contig1891.frz3.gene9"/>
</dbReference>
<keyword evidence="1" id="KW-1185">Reference proteome</keyword>
<proteinExistence type="predicted"/>
<protein>
    <submittedName>
        <fullName evidence="2">Uncharacterized protein</fullName>
    </submittedName>
</protein>
<name>A0A1I8BC56_MELHA</name>
<organism evidence="1 2">
    <name type="scientific">Meloidogyne hapla</name>
    <name type="common">Root-knot nematode worm</name>
    <dbReference type="NCBI Taxonomy" id="6305"/>
    <lineage>
        <taxon>Eukaryota</taxon>
        <taxon>Metazoa</taxon>
        <taxon>Ecdysozoa</taxon>
        <taxon>Nematoda</taxon>
        <taxon>Chromadorea</taxon>
        <taxon>Rhabditida</taxon>
        <taxon>Tylenchina</taxon>
        <taxon>Tylenchomorpha</taxon>
        <taxon>Tylenchoidea</taxon>
        <taxon>Meloidogynidae</taxon>
        <taxon>Meloidogyninae</taxon>
        <taxon>Meloidogyne</taxon>
    </lineage>
</organism>
<evidence type="ECO:0000313" key="1">
    <source>
        <dbReference type="Proteomes" id="UP000095281"/>
    </source>
</evidence>
<dbReference type="AlphaFoldDB" id="A0A1I8BC56"/>
<accession>A0A1I8BC56</accession>
<sequence length="85" mass="10149">MEIKKEGINKKIIEIIIEVTEKMKKKNNLIFITSSNLDEEDSRLHIYHTINSIHKKGKWILKIEEEYKNTYKSGIFICKIDKQKI</sequence>
<evidence type="ECO:0000313" key="2">
    <source>
        <dbReference type="WBParaSite" id="MhA1_Contig1891.frz3.gene9"/>
    </source>
</evidence>
<dbReference type="Proteomes" id="UP000095281">
    <property type="component" value="Unplaced"/>
</dbReference>